<evidence type="ECO:0000256" key="4">
    <source>
        <dbReference type="ARBA" id="ARBA00022842"/>
    </source>
</evidence>
<feature type="domain" description="Nudix hydrolase" evidence="5">
    <location>
        <begin position="7"/>
        <end position="147"/>
    </location>
</feature>
<comment type="cofactor">
    <cofactor evidence="1">
        <name>Mg(2+)</name>
        <dbReference type="ChEBI" id="CHEBI:18420"/>
    </cofactor>
</comment>
<keyword evidence="4" id="KW-0460">Magnesium</keyword>
<evidence type="ECO:0000256" key="3">
    <source>
        <dbReference type="ARBA" id="ARBA00022801"/>
    </source>
</evidence>
<keyword evidence="3" id="KW-0378">Hydrolase</keyword>
<dbReference type="InterPro" id="IPR015797">
    <property type="entry name" value="NUDIX_hydrolase-like_dom_sf"/>
</dbReference>
<dbReference type="OrthoDB" id="7066910at2"/>
<evidence type="ECO:0000313" key="7">
    <source>
        <dbReference type="Proteomes" id="UP000253529"/>
    </source>
</evidence>
<dbReference type="Pfam" id="PF00293">
    <property type="entry name" value="NUDIX"/>
    <property type="match status" value="1"/>
</dbReference>
<dbReference type="GO" id="GO:0016462">
    <property type="term" value="F:pyrophosphatase activity"/>
    <property type="evidence" value="ECO:0007669"/>
    <property type="project" value="InterPro"/>
</dbReference>
<dbReference type="AlphaFoldDB" id="A0A366FNX0"/>
<sequence>MDRKRAGKRRGKAVLVQYGALPYRFTADAALEILVVTTRQTRRWIIPKGWPIKGLRPAKAAAREAFEEAGVTGRIGVRPLGRFGYDKALDESGRLAACEVTVYPLLVRSQSETWPEFDQRMTQWVEPSEAAAMVNEPELKALIAVFAKRVAAAASKLAF</sequence>
<dbReference type="Gene3D" id="3.90.79.10">
    <property type="entry name" value="Nucleoside Triphosphate Pyrophosphohydrolase"/>
    <property type="match status" value="1"/>
</dbReference>
<reference evidence="6 7" key="1">
    <citation type="submission" date="2018-06" db="EMBL/GenBank/DDBJ databases">
        <title>Genomic Encyclopedia of Type Strains, Phase IV (KMG-IV): sequencing the most valuable type-strain genomes for metagenomic binning, comparative biology and taxonomic classification.</title>
        <authorList>
            <person name="Goeker M."/>
        </authorList>
    </citation>
    <scope>NUCLEOTIDE SEQUENCE [LARGE SCALE GENOMIC DNA]</scope>
    <source>
        <strain evidence="6 7">DSM 24875</strain>
    </source>
</reference>
<dbReference type="PROSITE" id="PS51462">
    <property type="entry name" value="NUDIX"/>
    <property type="match status" value="1"/>
</dbReference>
<keyword evidence="2" id="KW-0479">Metal-binding</keyword>
<dbReference type="EMBL" id="QNRK01000007">
    <property type="protein sequence ID" value="RBP15750.1"/>
    <property type="molecule type" value="Genomic_DNA"/>
</dbReference>
<organism evidence="6 7">
    <name type="scientific">Roseiarcus fermentans</name>
    <dbReference type="NCBI Taxonomy" id="1473586"/>
    <lineage>
        <taxon>Bacteria</taxon>
        <taxon>Pseudomonadati</taxon>
        <taxon>Pseudomonadota</taxon>
        <taxon>Alphaproteobacteria</taxon>
        <taxon>Hyphomicrobiales</taxon>
        <taxon>Roseiarcaceae</taxon>
        <taxon>Roseiarcus</taxon>
    </lineage>
</organism>
<dbReference type="GO" id="GO:0046872">
    <property type="term" value="F:metal ion binding"/>
    <property type="evidence" value="ECO:0007669"/>
    <property type="project" value="UniProtKB-KW"/>
</dbReference>
<dbReference type="InterPro" id="IPR047198">
    <property type="entry name" value="DDP-like_NUDIX"/>
</dbReference>
<dbReference type="GO" id="GO:0005737">
    <property type="term" value="C:cytoplasm"/>
    <property type="evidence" value="ECO:0007669"/>
    <property type="project" value="TreeGrafter"/>
</dbReference>
<accession>A0A366FNX0</accession>
<gene>
    <name evidence="6" type="ORF">DFR50_10719</name>
</gene>
<dbReference type="InterPro" id="IPR000086">
    <property type="entry name" value="NUDIX_hydrolase_dom"/>
</dbReference>
<name>A0A366FNX0_9HYPH</name>
<evidence type="ECO:0000313" key="6">
    <source>
        <dbReference type="EMBL" id="RBP15750.1"/>
    </source>
</evidence>
<dbReference type="RefSeq" id="WP_113888583.1">
    <property type="nucleotide sequence ID" value="NZ_QNRK01000007.1"/>
</dbReference>
<proteinExistence type="predicted"/>
<dbReference type="PANTHER" id="PTHR12629:SF0">
    <property type="entry name" value="DIPHOSPHOINOSITOL-POLYPHOSPHATE DIPHOSPHATASE"/>
    <property type="match status" value="1"/>
</dbReference>
<evidence type="ECO:0000259" key="5">
    <source>
        <dbReference type="PROSITE" id="PS51462"/>
    </source>
</evidence>
<dbReference type="PANTHER" id="PTHR12629">
    <property type="entry name" value="DIPHOSPHOINOSITOL POLYPHOSPHATE PHOSPHOHYDROLASE"/>
    <property type="match status" value="1"/>
</dbReference>
<protein>
    <submittedName>
        <fullName evidence="6">NUDIX domain-containing protein</fullName>
    </submittedName>
</protein>
<dbReference type="SUPFAM" id="SSF55811">
    <property type="entry name" value="Nudix"/>
    <property type="match status" value="1"/>
</dbReference>
<evidence type="ECO:0000256" key="1">
    <source>
        <dbReference type="ARBA" id="ARBA00001946"/>
    </source>
</evidence>
<comment type="caution">
    <text evidence="6">The sequence shown here is derived from an EMBL/GenBank/DDBJ whole genome shotgun (WGS) entry which is preliminary data.</text>
</comment>
<dbReference type="CDD" id="cd04666">
    <property type="entry name" value="NUDIX_DIPP2_like_Nudt4"/>
    <property type="match status" value="1"/>
</dbReference>
<keyword evidence="7" id="KW-1185">Reference proteome</keyword>
<evidence type="ECO:0000256" key="2">
    <source>
        <dbReference type="ARBA" id="ARBA00022723"/>
    </source>
</evidence>
<dbReference type="Proteomes" id="UP000253529">
    <property type="component" value="Unassembled WGS sequence"/>
</dbReference>